<evidence type="ECO:0000313" key="8">
    <source>
        <dbReference type="Proteomes" id="UP001242480"/>
    </source>
</evidence>
<evidence type="ECO:0000256" key="6">
    <source>
        <dbReference type="SAM" id="Phobius"/>
    </source>
</evidence>
<dbReference type="PANTHER" id="PTHR32196">
    <property type="entry name" value="ABC TRANSPORTER PERMEASE PROTEIN YPHD-RELATED-RELATED"/>
    <property type="match status" value="1"/>
</dbReference>
<dbReference type="Pfam" id="PF02653">
    <property type="entry name" value="BPD_transp_2"/>
    <property type="match status" value="1"/>
</dbReference>
<name>A0ABU0J2P5_9HYPH</name>
<feature type="transmembrane region" description="Helical" evidence="6">
    <location>
        <begin position="23"/>
        <end position="42"/>
    </location>
</feature>
<keyword evidence="8" id="KW-1185">Reference proteome</keyword>
<evidence type="ECO:0000256" key="3">
    <source>
        <dbReference type="ARBA" id="ARBA00022692"/>
    </source>
</evidence>
<evidence type="ECO:0000256" key="4">
    <source>
        <dbReference type="ARBA" id="ARBA00022989"/>
    </source>
</evidence>
<feature type="transmembrane region" description="Helical" evidence="6">
    <location>
        <begin position="308"/>
        <end position="329"/>
    </location>
</feature>
<feature type="transmembrane region" description="Helical" evidence="6">
    <location>
        <begin position="281"/>
        <end position="302"/>
    </location>
</feature>
<dbReference type="Proteomes" id="UP001242480">
    <property type="component" value="Unassembled WGS sequence"/>
</dbReference>
<feature type="transmembrane region" description="Helical" evidence="6">
    <location>
        <begin position="257"/>
        <end position="274"/>
    </location>
</feature>
<dbReference type="CDD" id="cd06579">
    <property type="entry name" value="TM_PBP1_transp_AraH_like"/>
    <property type="match status" value="1"/>
</dbReference>
<feature type="transmembrane region" description="Helical" evidence="6">
    <location>
        <begin position="83"/>
        <end position="101"/>
    </location>
</feature>
<accession>A0ABU0J2P5</accession>
<proteinExistence type="predicted"/>
<keyword evidence="5 6" id="KW-0472">Membrane</keyword>
<feature type="transmembrane region" description="Helical" evidence="6">
    <location>
        <begin position="226"/>
        <end position="245"/>
    </location>
</feature>
<reference evidence="7 8" key="1">
    <citation type="submission" date="2023-07" db="EMBL/GenBank/DDBJ databases">
        <title>Genomic Encyclopedia of Type Strains, Phase IV (KMG-IV): sequencing the most valuable type-strain genomes for metagenomic binning, comparative biology and taxonomic classification.</title>
        <authorList>
            <person name="Goeker M."/>
        </authorList>
    </citation>
    <scope>NUCLEOTIDE SEQUENCE [LARGE SCALE GENOMIC DNA]</scope>
    <source>
        <strain evidence="7 8">DSM 19619</strain>
    </source>
</reference>
<feature type="transmembrane region" description="Helical" evidence="6">
    <location>
        <begin position="107"/>
        <end position="130"/>
    </location>
</feature>
<protein>
    <submittedName>
        <fullName evidence="7">Ribose transport system permease protein</fullName>
    </submittedName>
</protein>
<organism evidence="7 8">
    <name type="scientific">Labrys wisconsinensis</name>
    <dbReference type="NCBI Taxonomy" id="425677"/>
    <lineage>
        <taxon>Bacteria</taxon>
        <taxon>Pseudomonadati</taxon>
        <taxon>Pseudomonadota</taxon>
        <taxon>Alphaproteobacteria</taxon>
        <taxon>Hyphomicrobiales</taxon>
        <taxon>Xanthobacteraceae</taxon>
        <taxon>Labrys</taxon>
    </lineage>
</organism>
<feature type="transmembrane region" description="Helical" evidence="6">
    <location>
        <begin position="137"/>
        <end position="155"/>
    </location>
</feature>
<keyword evidence="4 6" id="KW-1133">Transmembrane helix</keyword>
<evidence type="ECO:0000256" key="5">
    <source>
        <dbReference type="ARBA" id="ARBA00023136"/>
    </source>
</evidence>
<keyword evidence="3 6" id="KW-0812">Transmembrane</keyword>
<keyword evidence="2" id="KW-1003">Cell membrane</keyword>
<sequence>MSVVTGSAPLRLSHPPAARLRRALASGTGIIAILYVVLYLVYAAWDPTALTADTALSLTNNAAPLAIAAAGETLVVLARGFDLSVAGVISLTNVVMAAYPMDGPGGALASLALCLAIGGAVGFANGYLVAVLRLQSIAATLATMIICQGLALVVLDAPGGTVADFVSYELTDTVFGVVPVAGLIVAAVVVLWLAFRRTDTGIALYTVGADETSAQLSGIPVVRTRFIGFIGAGMLYGLAGFMLSAQTATGDPNGGTSFLMLTFAAVALGGTSLAGGRGGVVGSILGAATLLLLQKVLFAGGVSSFYTGIFQGVVLVVAVVFGSLVTRLVERRGPA</sequence>
<gene>
    <name evidence="7" type="ORF">QO011_000890</name>
</gene>
<dbReference type="EMBL" id="JAUSVX010000001">
    <property type="protein sequence ID" value="MDQ0467895.1"/>
    <property type="molecule type" value="Genomic_DNA"/>
</dbReference>
<dbReference type="RefSeq" id="WP_307268198.1">
    <property type="nucleotide sequence ID" value="NZ_JAUSVX010000001.1"/>
</dbReference>
<comment type="caution">
    <text evidence="7">The sequence shown here is derived from an EMBL/GenBank/DDBJ whole genome shotgun (WGS) entry which is preliminary data.</text>
</comment>
<evidence type="ECO:0000256" key="1">
    <source>
        <dbReference type="ARBA" id="ARBA00004651"/>
    </source>
</evidence>
<evidence type="ECO:0000313" key="7">
    <source>
        <dbReference type="EMBL" id="MDQ0467895.1"/>
    </source>
</evidence>
<feature type="transmembrane region" description="Helical" evidence="6">
    <location>
        <begin position="175"/>
        <end position="195"/>
    </location>
</feature>
<comment type="subcellular location">
    <subcellularLocation>
        <location evidence="1">Cell membrane</location>
        <topology evidence="1">Multi-pass membrane protein</topology>
    </subcellularLocation>
</comment>
<dbReference type="InterPro" id="IPR001851">
    <property type="entry name" value="ABC_transp_permease"/>
</dbReference>
<evidence type="ECO:0000256" key="2">
    <source>
        <dbReference type="ARBA" id="ARBA00022475"/>
    </source>
</evidence>